<evidence type="ECO:0000313" key="3">
    <source>
        <dbReference type="Proteomes" id="UP001152561"/>
    </source>
</evidence>
<dbReference type="AlphaFoldDB" id="A0A9Q1M0V4"/>
<dbReference type="GO" id="GO:0042626">
    <property type="term" value="F:ATPase-coupled transmembrane transporter activity"/>
    <property type="evidence" value="ECO:0007669"/>
    <property type="project" value="TreeGrafter"/>
</dbReference>
<dbReference type="EMBL" id="JAJAGQ010000012">
    <property type="protein sequence ID" value="KAJ8548338.1"/>
    <property type="molecule type" value="Genomic_DNA"/>
</dbReference>
<dbReference type="Gene3D" id="3.40.50.300">
    <property type="entry name" value="P-loop containing nucleotide triphosphate hydrolases"/>
    <property type="match status" value="1"/>
</dbReference>
<dbReference type="InterPro" id="IPR027417">
    <property type="entry name" value="P-loop_NTPase"/>
</dbReference>
<gene>
    <name evidence="2" type="ORF">K7X08_030807</name>
</gene>
<accession>A0A9Q1M0V4</accession>
<dbReference type="GO" id="GO:0016887">
    <property type="term" value="F:ATP hydrolysis activity"/>
    <property type="evidence" value="ECO:0007669"/>
    <property type="project" value="InterPro"/>
</dbReference>
<name>A0A9Q1M0V4_9SOLA</name>
<keyword evidence="3" id="KW-1185">Reference proteome</keyword>
<evidence type="ECO:0000259" key="1">
    <source>
        <dbReference type="Pfam" id="PF00005"/>
    </source>
</evidence>
<dbReference type="InterPro" id="IPR039421">
    <property type="entry name" value="Type_1_exporter"/>
</dbReference>
<protein>
    <recommendedName>
        <fullName evidence="1">ABC transporter domain-containing protein</fullName>
    </recommendedName>
</protein>
<dbReference type="PANTHER" id="PTHR24222">
    <property type="entry name" value="ABC TRANSPORTER B FAMILY"/>
    <property type="match status" value="1"/>
</dbReference>
<proteinExistence type="predicted"/>
<comment type="caution">
    <text evidence="2">The sequence shown here is derived from an EMBL/GenBank/DDBJ whole genome shotgun (WGS) entry which is preliminary data.</text>
</comment>
<evidence type="ECO:0000313" key="2">
    <source>
        <dbReference type="EMBL" id="KAJ8548338.1"/>
    </source>
</evidence>
<organism evidence="2 3">
    <name type="scientific">Anisodus acutangulus</name>
    <dbReference type="NCBI Taxonomy" id="402998"/>
    <lineage>
        <taxon>Eukaryota</taxon>
        <taxon>Viridiplantae</taxon>
        <taxon>Streptophyta</taxon>
        <taxon>Embryophyta</taxon>
        <taxon>Tracheophyta</taxon>
        <taxon>Spermatophyta</taxon>
        <taxon>Magnoliopsida</taxon>
        <taxon>eudicotyledons</taxon>
        <taxon>Gunneridae</taxon>
        <taxon>Pentapetalae</taxon>
        <taxon>asterids</taxon>
        <taxon>lamiids</taxon>
        <taxon>Solanales</taxon>
        <taxon>Solanaceae</taxon>
        <taxon>Solanoideae</taxon>
        <taxon>Hyoscyameae</taxon>
        <taxon>Anisodus</taxon>
    </lineage>
</organism>
<reference evidence="3" key="1">
    <citation type="journal article" date="2023" name="Proc. Natl. Acad. Sci. U.S.A.">
        <title>Genomic and structural basis for evolution of tropane alkaloid biosynthesis.</title>
        <authorList>
            <person name="Wanga Y.-J."/>
            <person name="Taina T."/>
            <person name="Yua J.-Y."/>
            <person name="Lia J."/>
            <person name="Xua B."/>
            <person name="Chenc J."/>
            <person name="D'Auriad J.C."/>
            <person name="Huanga J.-P."/>
            <person name="Huanga S.-X."/>
        </authorList>
    </citation>
    <scope>NUCLEOTIDE SEQUENCE [LARGE SCALE GENOMIC DNA]</scope>
    <source>
        <strain evidence="3">cv. KIB-2019</strain>
    </source>
</reference>
<dbReference type="PANTHER" id="PTHR24222:SF48">
    <property type="entry name" value="ABC TRANSPORTER B FAMILY MEMBER 15"/>
    <property type="match status" value="1"/>
</dbReference>
<dbReference type="OrthoDB" id="6500128at2759"/>
<dbReference type="SUPFAM" id="SSF52540">
    <property type="entry name" value="P-loop containing nucleoside triphosphate hydrolases"/>
    <property type="match status" value="1"/>
</dbReference>
<dbReference type="Proteomes" id="UP001152561">
    <property type="component" value="Unassembled WGS sequence"/>
</dbReference>
<dbReference type="GO" id="GO:0005524">
    <property type="term" value="F:ATP binding"/>
    <property type="evidence" value="ECO:0007669"/>
    <property type="project" value="InterPro"/>
</dbReference>
<feature type="domain" description="ABC transporter" evidence="1">
    <location>
        <begin position="6"/>
        <end position="61"/>
    </location>
</feature>
<sequence>MVVEAAKDANAHDFVASLPDRYDTHVGQFGFQLSGGQKQRIGIARAFIKDPKIILLDEATSALDAQSERIVQEALDQASQGRTMIIVAHHLSTIRRADKIVVLQSRRIVESGSHDDLMSKTNDEGGVYLNMC</sequence>
<dbReference type="Pfam" id="PF00005">
    <property type="entry name" value="ABC_tran"/>
    <property type="match status" value="1"/>
</dbReference>
<dbReference type="GO" id="GO:0005886">
    <property type="term" value="C:plasma membrane"/>
    <property type="evidence" value="ECO:0007669"/>
    <property type="project" value="TreeGrafter"/>
</dbReference>
<dbReference type="InterPro" id="IPR003439">
    <property type="entry name" value="ABC_transporter-like_ATP-bd"/>
</dbReference>